<sequence length="18" mass="2060">MQVRSQVAPREGKRASLF</sequence>
<dbReference type="EMBL" id="GBXM01056946">
    <property type="protein sequence ID" value="JAH51631.1"/>
    <property type="molecule type" value="Transcribed_RNA"/>
</dbReference>
<reference evidence="1" key="2">
    <citation type="journal article" date="2015" name="Fish Shellfish Immunol.">
        <title>Early steps in the European eel (Anguilla anguilla)-Vibrio vulnificus interaction in the gills: Role of the RtxA13 toxin.</title>
        <authorList>
            <person name="Callol A."/>
            <person name="Pajuelo D."/>
            <person name="Ebbesson L."/>
            <person name="Teles M."/>
            <person name="MacKenzie S."/>
            <person name="Amaro C."/>
        </authorList>
    </citation>
    <scope>NUCLEOTIDE SEQUENCE</scope>
</reference>
<dbReference type="AlphaFoldDB" id="A0A0E9TDE6"/>
<protein>
    <submittedName>
        <fullName evidence="1">Uncharacterized protein</fullName>
    </submittedName>
</protein>
<proteinExistence type="predicted"/>
<accession>A0A0E9TDE6</accession>
<evidence type="ECO:0000313" key="1">
    <source>
        <dbReference type="EMBL" id="JAH51631.1"/>
    </source>
</evidence>
<name>A0A0E9TDE6_ANGAN</name>
<organism evidence="1">
    <name type="scientific">Anguilla anguilla</name>
    <name type="common">European freshwater eel</name>
    <name type="synonym">Muraena anguilla</name>
    <dbReference type="NCBI Taxonomy" id="7936"/>
    <lineage>
        <taxon>Eukaryota</taxon>
        <taxon>Metazoa</taxon>
        <taxon>Chordata</taxon>
        <taxon>Craniata</taxon>
        <taxon>Vertebrata</taxon>
        <taxon>Euteleostomi</taxon>
        <taxon>Actinopterygii</taxon>
        <taxon>Neopterygii</taxon>
        <taxon>Teleostei</taxon>
        <taxon>Anguilliformes</taxon>
        <taxon>Anguillidae</taxon>
        <taxon>Anguilla</taxon>
    </lineage>
</organism>
<reference evidence="1" key="1">
    <citation type="submission" date="2014-11" db="EMBL/GenBank/DDBJ databases">
        <authorList>
            <person name="Amaro Gonzalez C."/>
        </authorList>
    </citation>
    <scope>NUCLEOTIDE SEQUENCE</scope>
</reference>